<dbReference type="Gene3D" id="3.30.710.10">
    <property type="entry name" value="Potassium Channel Kv1.1, Chain A"/>
    <property type="match status" value="1"/>
</dbReference>
<sequence length="402" mass="47420">MSNLYKNDYNIIVIKLITMHKKFINNPTFSDITLLTTDGKSIHSHKVILSASPYFENIFTLNTKDKDLQQVTLDLSYDVLNIILGYLYQGDKYNFKDNKDTILENLQELLYSIGLMCIDMFTCALMNFINYNMDEIICNHNVYYLLNYYNLNYYIKGNYYHDTNIIKDIQYDIDTKTLTYILIYEKEKDNIINIFQYLHNNNKEIDGSVSVYLNKDIIMQLSKKKLYLNIVKKYLREHETNNIIGYNMLVMQCCKELMSIIENKDKIANTYCLEERMFSHTLYLSPNDKLCYMRRLGEVQRVFPKRNVLSININRSLEVGDYLYISAARTFSILCRCDSLQLHGKNIMKAKNDVVGVNINENNIFEIKIYKEGIDNSLESLMKNIDKWINRCNIIVYGLSIF</sequence>
<evidence type="ECO:0000259" key="2">
    <source>
        <dbReference type="PROSITE" id="PS50097"/>
    </source>
</evidence>
<dbReference type="RefSeq" id="YP_009448580.1">
    <property type="nucleotide sequence ID" value="NC_036594.1"/>
</dbReference>
<evidence type="ECO:0000313" key="4">
    <source>
        <dbReference type="Proteomes" id="UP000236316"/>
    </source>
</evidence>
<dbReference type="GeneID" id="35382155"/>
<dbReference type="KEGG" id="vg:35382155"/>
<dbReference type="Pfam" id="PF00651">
    <property type="entry name" value="BTB"/>
    <property type="match status" value="1"/>
</dbReference>
<feature type="domain" description="BTB" evidence="2">
    <location>
        <begin position="30"/>
        <end position="91"/>
    </location>
</feature>
<reference evidence="3" key="1">
    <citation type="submission" date="2017-08" db="EMBL/GenBank/DDBJ databases">
        <authorList>
            <consortium name="Urmite Genomes"/>
        </authorList>
    </citation>
    <scope>NUCLEOTIDE SEQUENCE [LARGE SCALE GENOMIC DNA]</scope>
    <source>
        <strain evidence="3">IHUMI-LCC2</strain>
    </source>
</reference>
<name>A0A2I2L424_9VIRU</name>
<protein>
    <submittedName>
        <fullName evidence="3">SKP1/BTB/POZ domain-containing protein</fullName>
    </submittedName>
</protein>
<accession>A0A2I2L424</accession>
<gene>
    <name evidence="3" type="ORF">ORPV_374</name>
</gene>
<dbReference type="InterPro" id="IPR011333">
    <property type="entry name" value="SKP1/BTB/POZ_sf"/>
</dbReference>
<evidence type="ECO:0000256" key="1">
    <source>
        <dbReference type="ARBA" id="ARBA00006497"/>
    </source>
</evidence>
<dbReference type="PROSITE" id="PS50097">
    <property type="entry name" value="BTB"/>
    <property type="match status" value="1"/>
</dbReference>
<proteinExistence type="inferred from homology"/>
<evidence type="ECO:0000313" key="3">
    <source>
        <dbReference type="EMBL" id="SNW62278.1"/>
    </source>
</evidence>
<comment type="similarity">
    <text evidence="1">Belongs to the mimivirus BTB/WD family.</text>
</comment>
<dbReference type="Proteomes" id="UP000236316">
    <property type="component" value="Segment"/>
</dbReference>
<dbReference type="SMART" id="SM00225">
    <property type="entry name" value="BTB"/>
    <property type="match status" value="1"/>
</dbReference>
<keyword evidence="4" id="KW-1185">Reference proteome</keyword>
<dbReference type="SUPFAM" id="SSF54695">
    <property type="entry name" value="POZ domain"/>
    <property type="match status" value="1"/>
</dbReference>
<dbReference type="EMBL" id="LT906555">
    <property type="protein sequence ID" value="SNW62278.1"/>
    <property type="molecule type" value="Genomic_DNA"/>
</dbReference>
<dbReference type="InterPro" id="IPR000210">
    <property type="entry name" value="BTB/POZ_dom"/>
</dbReference>
<organism evidence="3">
    <name type="scientific">Orpheovirus IHUMI-LCC2</name>
    <dbReference type="NCBI Taxonomy" id="2023057"/>
    <lineage>
        <taxon>Viruses</taxon>
        <taxon>Varidnaviria</taxon>
        <taxon>Bamfordvirae</taxon>
        <taxon>Nucleocytoviricota</taxon>
        <taxon>Megaviricetes</taxon>
        <taxon>Pimascovirales</taxon>
        <taxon>Ocovirineae</taxon>
        <taxon>Orpheoviridae</taxon>
        <taxon>Alphaorpheovirus</taxon>
        <taxon>Alphaorpheovirus massiliense</taxon>
    </lineage>
</organism>